<keyword evidence="3" id="KW-1185">Reference proteome</keyword>
<comment type="caution">
    <text evidence="2">The sequence shown here is derived from an EMBL/GenBank/DDBJ whole genome shotgun (WGS) entry which is preliminary data.</text>
</comment>
<name>A0A6G0VYT4_APHCR</name>
<evidence type="ECO:0000313" key="3">
    <source>
        <dbReference type="Proteomes" id="UP000478052"/>
    </source>
</evidence>
<proteinExistence type="predicted"/>
<reference evidence="2 3" key="1">
    <citation type="submission" date="2019-08" db="EMBL/GenBank/DDBJ databases">
        <title>Whole genome of Aphis craccivora.</title>
        <authorList>
            <person name="Voronova N.V."/>
            <person name="Shulinski R.S."/>
            <person name="Bandarenka Y.V."/>
            <person name="Zhorov D.G."/>
            <person name="Warner D."/>
        </authorList>
    </citation>
    <scope>NUCLEOTIDE SEQUENCE [LARGE SCALE GENOMIC DNA]</scope>
    <source>
        <strain evidence="2">180601</strain>
        <tissue evidence="2">Whole Body</tissue>
    </source>
</reference>
<evidence type="ECO:0000259" key="1">
    <source>
        <dbReference type="Pfam" id="PF21788"/>
    </source>
</evidence>
<dbReference type="EMBL" id="VUJU01010254">
    <property type="protein sequence ID" value="KAF0715050.1"/>
    <property type="molecule type" value="Genomic_DNA"/>
</dbReference>
<dbReference type="Proteomes" id="UP000478052">
    <property type="component" value="Unassembled WGS sequence"/>
</dbReference>
<accession>A0A6G0VYT4</accession>
<dbReference type="AlphaFoldDB" id="A0A6G0VYT4"/>
<dbReference type="InterPro" id="IPR048366">
    <property type="entry name" value="TNP-like_GBD"/>
</dbReference>
<sequence>MLFKHNFQINDDVVTKKHLISFYNYDNKCNLRLAPNLTYAHIYPGQFEKVRVYLATQVFSGTVAAGISIDLVFVMLPPCAQFIIDFISDIDKLFDIFNFSDIPNRNDFNRPFKNTETQINHLNEMEEVFKQLQYVIHKYNGTDESNRMNLINGWLNSIVILKTL</sequence>
<dbReference type="Pfam" id="PF21788">
    <property type="entry name" value="TNP-like_GBD"/>
    <property type="match status" value="1"/>
</dbReference>
<feature type="domain" description="Transposable element P transposase-like GTP-binding insertion" evidence="1">
    <location>
        <begin position="5"/>
        <end position="103"/>
    </location>
</feature>
<gene>
    <name evidence="2" type="ORF">FWK35_00024682</name>
</gene>
<organism evidence="2 3">
    <name type="scientific">Aphis craccivora</name>
    <name type="common">Cowpea aphid</name>
    <dbReference type="NCBI Taxonomy" id="307492"/>
    <lineage>
        <taxon>Eukaryota</taxon>
        <taxon>Metazoa</taxon>
        <taxon>Ecdysozoa</taxon>
        <taxon>Arthropoda</taxon>
        <taxon>Hexapoda</taxon>
        <taxon>Insecta</taxon>
        <taxon>Pterygota</taxon>
        <taxon>Neoptera</taxon>
        <taxon>Paraneoptera</taxon>
        <taxon>Hemiptera</taxon>
        <taxon>Sternorrhyncha</taxon>
        <taxon>Aphidomorpha</taxon>
        <taxon>Aphidoidea</taxon>
        <taxon>Aphididae</taxon>
        <taxon>Aphidini</taxon>
        <taxon>Aphis</taxon>
        <taxon>Aphis</taxon>
    </lineage>
</organism>
<evidence type="ECO:0000313" key="2">
    <source>
        <dbReference type="EMBL" id="KAF0715050.1"/>
    </source>
</evidence>
<protein>
    <submittedName>
        <fullName evidence="2">THAP-type domain-containing protein</fullName>
    </submittedName>
</protein>
<dbReference type="OrthoDB" id="6617243at2759"/>